<comment type="caution">
    <text evidence="1">The sequence shown here is derived from an EMBL/GenBank/DDBJ whole genome shotgun (WGS) entry which is preliminary data.</text>
</comment>
<dbReference type="EMBL" id="JACSDY010000023">
    <property type="protein sequence ID" value="KAF7390614.1"/>
    <property type="molecule type" value="Genomic_DNA"/>
</dbReference>
<gene>
    <name evidence="1" type="ORF">H0235_017776</name>
</gene>
<keyword evidence="2" id="KW-1185">Reference proteome</keyword>
<organism evidence="1 2">
    <name type="scientific">Vespula pensylvanica</name>
    <name type="common">Western yellow jacket</name>
    <name type="synonym">Wasp</name>
    <dbReference type="NCBI Taxonomy" id="30213"/>
    <lineage>
        <taxon>Eukaryota</taxon>
        <taxon>Metazoa</taxon>
        <taxon>Ecdysozoa</taxon>
        <taxon>Arthropoda</taxon>
        <taxon>Hexapoda</taxon>
        <taxon>Insecta</taxon>
        <taxon>Pterygota</taxon>
        <taxon>Neoptera</taxon>
        <taxon>Endopterygota</taxon>
        <taxon>Hymenoptera</taxon>
        <taxon>Apocrita</taxon>
        <taxon>Aculeata</taxon>
        <taxon>Vespoidea</taxon>
        <taxon>Vespidae</taxon>
        <taxon>Vespinae</taxon>
        <taxon>Vespula</taxon>
    </lineage>
</organism>
<dbReference type="Proteomes" id="UP000600918">
    <property type="component" value="Unassembled WGS sequence"/>
</dbReference>
<sequence>MFDWKGRRQKIDRRTVIYGKEIAKGGPPVLYLRSLFPIREVINILIRLPFVCGRIEKGGSKDKPHQYTEHEIPLEEEKKLLCRLTSGEGQVPYIMRNNGSDLLHSKLPILIPVDSQSPAQMAIFTIVRATKILAKARVTPNLI</sequence>
<proteinExistence type="predicted"/>
<protein>
    <submittedName>
        <fullName evidence="1">Uncharacterized protein</fullName>
    </submittedName>
</protein>
<evidence type="ECO:0000313" key="2">
    <source>
        <dbReference type="Proteomes" id="UP000600918"/>
    </source>
</evidence>
<evidence type="ECO:0000313" key="1">
    <source>
        <dbReference type="EMBL" id="KAF7390614.1"/>
    </source>
</evidence>
<dbReference type="AlphaFoldDB" id="A0A834JPN5"/>
<name>A0A834JPN5_VESPE</name>
<accession>A0A834JPN5</accession>
<reference evidence="1" key="1">
    <citation type="journal article" date="2020" name="G3 (Bethesda)">
        <title>High-Quality Assemblies for Three Invasive Social Wasps from the &lt;i&gt;Vespula&lt;/i&gt; Genus.</title>
        <authorList>
            <person name="Harrop T.W.R."/>
            <person name="Guhlin J."/>
            <person name="McLaughlin G.M."/>
            <person name="Permina E."/>
            <person name="Stockwell P."/>
            <person name="Gilligan J."/>
            <person name="Le Lec M.F."/>
            <person name="Gruber M.A.M."/>
            <person name="Quinn O."/>
            <person name="Lovegrove M."/>
            <person name="Duncan E.J."/>
            <person name="Remnant E.J."/>
            <person name="Van Eeckhoven J."/>
            <person name="Graham B."/>
            <person name="Knapp R.A."/>
            <person name="Langford K.W."/>
            <person name="Kronenberg Z."/>
            <person name="Press M.O."/>
            <person name="Eacker S.M."/>
            <person name="Wilson-Rankin E.E."/>
            <person name="Purcell J."/>
            <person name="Lester P.J."/>
            <person name="Dearden P.K."/>
        </authorList>
    </citation>
    <scope>NUCLEOTIDE SEQUENCE</scope>
    <source>
        <strain evidence="1">Volc-1</strain>
    </source>
</reference>